<feature type="region of interest" description="Disordered" evidence="1">
    <location>
        <begin position="38"/>
        <end position="79"/>
    </location>
</feature>
<keyword evidence="2" id="KW-0732">Signal</keyword>
<dbReference type="EMBL" id="JBCLYO010000019">
    <property type="protein sequence ID" value="KAL0081029.1"/>
    <property type="molecule type" value="Genomic_DNA"/>
</dbReference>
<reference evidence="3 4" key="1">
    <citation type="submission" date="2024-04" db="EMBL/GenBank/DDBJ databases">
        <title>Symmetric and asymmetric DNA N6-adenine methylation regulates different biological responses in Mucorales.</title>
        <authorList>
            <consortium name="Lawrence Berkeley National Laboratory"/>
            <person name="Lax C."/>
            <person name="Mondo S.J."/>
            <person name="Osorio-Concepcion M."/>
            <person name="Muszewska A."/>
            <person name="Corrochano-Luque M."/>
            <person name="Gutierrez G."/>
            <person name="Riley R."/>
            <person name="Lipzen A."/>
            <person name="Guo J."/>
            <person name="Hundley H."/>
            <person name="Amirebrahimi M."/>
            <person name="Ng V."/>
            <person name="Lorenzo-Gutierrez D."/>
            <person name="Binder U."/>
            <person name="Yang J."/>
            <person name="Song Y."/>
            <person name="Canovas D."/>
            <person name="Navarro E."/>
            <person name="Freitag M."/>
            <person name="Gabaldon T."/>
            <person name="Grigoriev I.V."/>
            <person name="Corrochano L.M."/>
            <person name="Nicolas F.E."/>
            <person name="Garre V."/>
        </authorList>
    </citation>
    <scope>NUCLEOTIDE SEQUENCE [LARGE SCALE GENOMIC DNA]</scope>
    <source>
        <strain evidence="3 4">L51</strain>
    </source>
</reference>
<feature type="chain" id="PRO_5047443696" evidence="2">
    <location>
        <begin position="21"/>
        <end position="486"/>
    </location>
</feature>
<evidence type="ECO:0000256" key="1">
    <source>
        <dbReference type="SAM" id="MobiDB-lite"/>
    </source>
</evidence>
<keyword evidence="4" id="KW-1185">Reference proteome</keyword>
<gene>
    <name evidence="3" type="ORF">J3Q64DRAFT_1867230</name>
</gene>
<protein>
    <submittedName>
        <fullName evidence="3">Uncharacterized protein</fullName>
    </submittedName>
</protein>
<proteinExistence type="predicted"/>
<organism evidence="3 4">
    <name type="scientific">Phycomyces blakesleeanus</name>
    <dbReference type="NCBI Taxonomy" id="4837"/>
    <lineage>
        <taxon>Eukaryota</taxon>
        <taxon>Fungi</taxon>
        <taxon>Fungi incertae sedis</taxon>
        <taxon>Mucoromycota</taxon>
        <taxon>Mucoromycotina</taxon>
        <taxon>Mucoromycetes</taxon>
        <taxon>Mucorales</taxon>
        <taxon>Phycomycetaceae</taxon>
        <taxon>Phycomyces</taxon>
    </lineage>
</organism>
<evidence type="ECO:0000313" key="4">
    <source>
        <dbReference type="Proteomes" id="UP001448207"/>
    </source>
</evidence>
<feature type="signal peptide" evidence="2">
    <location>
        <begin position="1"/>
        <end position="20"/>
    </location>
</feature>
<evidence type="ECO:0000256" key="2">
    <source>
        <dbReference type="SAM" id="SignalP"/>
    </source>
</evidence>
<dbReference type="Proteomes" id="UP001448207">
    <property type="component" value="Unassembled WGS sequence"/>
</dbReference>
<sequence length="486" mass="53393">MRVLSLTLIVLLCHVIYSEGKGFTRFKARVLSIKKFSGDSGGGGLSRPKAEISSNSLPGTKGYTKGGEGPPISGGTYPNTRENGRSGWMGAYNPAMVYWAITPAIFYAGYYEAFRRFDPETGAYYAPNITTQADNPSNILINGTEYTSDEDNYHYTFNISTNNGYPMVDHAYWATSDFSASLADFAYRLTFSHVVEFDDVNQNGMFDPDQDHLLAVSSLQNAVWKDLFWEEVPMPTNSSLTYYMATSNATIPFNGSSSYFDVQFTWRLSNIRLNTTVSIPVQPNSLQYDFKVEGYPTTSARLALVQLVNTFEENEITFDVNNTTPIDVATQVRTNITYGISIGNYSEGRLEYHNKVNISDGSAAGWYTDLSPDNISASSYISPDDWIWGIYPPSIGISKLLFVSMPFQSENSVPVKNGTSSATKTAKNGKVSGMVSGLGFLDVDVMNAMAIPSSGLSNIYISSAAYTIHLFTTTVTFIILSALSLP</sequence>
<name>A0ABR3ASU8_PHYBL</name>
<comment type="caution">
    <text evidence="3">The sequence shown here is derived from an EMBL/GenBank/DDBJ whole genome shotgun (WGS) entry which is preliminary data.</text>
</comment>
<accession>A0ABR3ASU8</accession>
<evidence type="ECO:0000313" key="3">
    <source>
        <dbReference type="EMBL" id="KAL0081029.1"/>
    </source>
</evidence>